<name>A0ABV5XMA8_9NOCA</name>
<comment type="caution">
    <text evidence="4">The sequence shown here is derived from an EMBL/GenBank/DDBJ whole genome shotgun (WGS) entry which is preliminary data.</text>
</comment>
<reference evidence="4 5" key="1">
    <citation type="submission" date="2024-09" db="EMBL/GenBank/DDBJ databases">
        <authorList>
            <person name="Sun Q."/>
            <person name="Mori K."/>
        </authorList>
    </citation>
    <scope>NUCLEOTIDE SEQUENCE [LARGE SCALE GENOMIC DNA]</scope>
    <source>
        <strain evidence="4 5">JCM 11411</strain>
    </source>
</reference>
<evidence type="ECO:0000256" key="2">
    <source>
        <dbReference type="ARBA" id="ARBA00023002"/>
    </source>
</evidence>
<dbReference type="Gene3D" id="3.40.50.720">
    <property type="entry name" value="NAD(P)-binding Rossmann-like Domain"/>
    <property type="match status" value="1"/>
</dbReference>
<organism evidence="4 5">
    <name type="scientific">Rhodococcus baikonurensis</name>
    <dbReference type="NCBI Taxonomy" id="172041"/>
    <lineage>
        <taxon>Bacteria</taxon>
        <taxon>Bacillati</taxon>
        <taxon>Actinomycetota</taxon>
        <taxon>Actinomycetes</taxon>
        <taxon>Mycobacteriales</taxon>
        <taxon>Nocardiaceae</taxon>
        <taxon>Rhodococcus</taxon>
        <taxon>Rhodococcus erythropolis group</taxon>
    </lineage>
</organism>
<dbReference type="EC" id="1.1.1.-" evidence="4"/>
<gene>
    <name evidence="4" type="ORF">ACFFQ6_28355</name>
</gene>
<keyword evidence="2 4" id="KW-0560">Oxidoreductase</keyword>
<sequence>MSTAEYRFDGQVALVTGSGAGLGLAHARLLAERGAKVVINDISSADDGRPLADIVSEQLRDEGLTAVSAPGNVGVEAESIGLVRQTVDAFGRIDILVNNAGAGGTGTTQEVSTQTFAETLNVHLFGTFWTMREALRHMRGQGYGRIVNTTSALGVFGAPGSAPYVTAKAGVVGLTKAASLDNRDLDIRINALAPVAATGYAKAYFEKKPDLDVRYLQASIVSPVMAYLSHASCELTGQTLAAGGGRAALLFSAAVPGLSSRTLSIEEVVAGLDQVTATEGFRILDSSVEQYDLLPRFGD</sequence>
<dbReference type="Pfam" id="PF00106">
    <property type="entry name" value="adh_short"/>
    <property type="match status" value="1"/>
</dbReference>
<evidence type="ECO:0000313" key="5">
    <source>
        <dbReference type="Proteomes" id="UP001589587"/>
    </source>
</evidence>
<accession>A0ABV5XMA8</accession>
<dbReference type="SUPFAM" id="SSF51735">
    <property type="entry name" value="NAD(P)-binding Rossmann-fold domains"/>
    <property type="match status" value="1"/>
</dbReference>
<dbReference type="GO" id="GO:0016491">
    <property type="term" value="F:oxidoreductase activity"/>
    <property type="evidence" value="ECO:0007669"/>
    <property type="project" value="UniProtKB-KW"/>
</dbReference>
<dbReference type="PRINTS" id="PR00080">
    <property type="entry name" value="SDRFAMILY"/>
</dbReference>
<comment type="similarity">
    <text evidence="1 3">Belongs to the short-chain dehydrogenases/reductases (SDR) family.</text>
</comment>
<dbReference type="PANTHER" id="PTHR45024">
    <property type="entry name" value="DEHYDROGENASES, SHORT CHAIN"/>
    <property type="match status" value="1"/>
</dbReference>
<dbReference type="InterPro" id="IPR002347">
    <property type="entry name" value="SDR_fam"/>
</dbReference>
<dbReference type="InterPro" id="IPR051687">
    <property type="entry name" value="Peroxisomal_Beta-Oxidation"/>
</dbReference>
<dbReference type="InterPro" id="IPR020904">
    <property type="entry name" value="Sc_DH/Rdtase_CS"/>
</dbReference>
<dbReference type="PRINTS" id="PR00081">
    <property type="entry name" value="GDHRDH"/>
</dbReference>
<evidence type="ECO:0000256" key="1">
    <source>
        <dbReference type="ARBA" id="ARBA00006484"/>
    </source>
</evidence>
<dbReference type="RefSeq" id="WP_378376268.1">
    <property type="nucleotide sequence ID" value="NZ_JBHMAS010000071.1"/>
</dbReference>
<dbReference type="EMBL" id="JBHMAS010000071">
    <property type="protein sequence ID" value="MFB9783620.1"/>
    <property type="molecule type" value="Genomic_DNA"/>
</dbReference>
<protein>
    <submittedName>
        <fullName evidence="4">SDR family NAD(P)-dependent oxidoreductase</fullName>
        <ecNumber evidence="4">1.1.1.-</ecNumber>
    </submittedName>
</protein>
<proteinExistence type="inferred from homology"/>
<evidence type="ECO:0000313" key="4">
    <source>
        <dbReference type="EMBL" id="MFB9783620.1"/>
    </source>
</evidence>
<dbReference type="PROSITE" id="PS00061">
    <property type="entry name" value="ADH_SHORT"/>
    <property type="match status" value="1"/>
</dbReference>
<keyword evidence="5" id="KW-1185">Reference proteome</keyword>
<dbReference type="Proteomes" id="UP001589587">
    <property type="component" value="Unassembled WGS sequence"/>
</dbReference>
<evidence type="ECO:0000256" key="3">
    <source>
        <dbReference type="RuleBase" id="RU000363"/>
    </source>
</evidence>
<dbReference type="InterPro" id="IPR036291">
    <property type="entry name" value="NAD(P)-bd_dom_sf"/>
</dbReference>
<dbReference type="PANTHER" id="PTHR45024:SF2">
    <property type="entry name" value="SCP2 DOMAIN-CONTAINING PROTEIN"/>
    <property type="match status" value="1"/>
</dbReference>